<dbReference type="InterPro" id="IPR001845">
    <property type="entry name" value="HTH_ArsR_DNA-bd_dom"/>
</dbReference>
<dbReference type="InterPro" id="IPR036390">
    <property type="entry name" value="WH_DNA-bd_sf"/>
</dbReference>
<name>A0A233VFI0_FINMA</name>
<evidence type="ECO:0000259" key="4">
    <source>
        <dbReference type="PROSITE" id="PS50987"/>
    </source>
</evidence>
<feature type="domain" description="HTH arsR-type" evidence="4">
    <location>
        <begin position="1"/>
        <end position="94"/>
    </location>
</feature>
<reference evidence="5" key="3">
    <citation type="submission" date="2021-02" db="EMBL/GenBank/DDBJ databases">
        <title>Infant gut strain persistence is associated with maternal origin, phylogeny, and functional potential including surface adhesion and iron acquisition.</title>
        <authorList>
            <person name="Lou Y.C."/>
        </authorList>
    </citation>
    <scope>NUCLEOTIDE SEQUENCE</scope>
    <source>
        <strain evidence="5">L3_058_000G1_dasL3_058_000G1_concoct_72</strain>
    </source>
</reference>
<sequence length="99" mass="11503">MKELYAYYADVLKVISEETRLKIIDMLSCGEMCACEILEKLSITQSTLSYHMNLLAKSGLVFARKDGLWMRYRLNESKFKELKSFLDKISTDKTDCICK</sequence>
<dbReference type="AlphaFoldDB" id="A0A233VFI0"/>
<dbReference type="PRINTS" id="PR00778">
    <property type="entry name" value="HTHARSR"/>
</dbReference>
<keyword evidence="2" id="KW-0238">DNA-binding</keyword>
<dbReference type="EMBL" id="NDYE01000019">
    <property type="protein sequence ID" value="OXZ31176.1"/>
    <property type="molecule type" value="Genomic_DNA"/>
</dbReference>
<dbReference type="Proteomes" id="UP000215546">
    <property type="component" value="Unassembled WGS sequence"/>
</dbReference>
<reference evidence="7" key="2">
    <citation type="submission" date="2017-04" db="EMBL/GenBank/DDBJ databases">
        <title>Finegoldia magna isolated from orthopedic joint implant-associated infections.</title>
        <authorList>
            <person name="Bjorklund S."/>
            <person name="Bruggemann H."/>
            <person name="Jensen A."/>
            <person name="Hellmark B."/>
            <person name="Soderquist B."/>
        </authorList>
    </citation>
    <scope>NUCLEOTIDE SEQUENCE [LARGE SCALE GENOMIC DNA]</scope>
    <source>
        <strain evidence="7">12T273</strain>
    </source>
</reference>
<evidence type="ECO:0000256" key="3">
    <source>
        <dbReference type="ARBA" id="ARBA00023163"/>
    </source>
</evidence>
<dbReference type="InterPro" id="IPR051081">
    <property type="entry name" value="HTH_MetalResp_TranReg"/>
</dbReference>
<organism evidence="6 7">
    <name type="scientific">Finegoldia magna</name>
    <name type="common">Peptostreptococcus magnus</name>
    <dbReference type="NCBI Taxonomy" id="1260"/>
    <lineage>
        <taxon>Bacteria</taxon>
        <taxon>Bacillati</taxon>
        <taxon>Bacillota</taxon>
        <taxon>Tissierellia</taxon>
        <taxon>Tissierellales</taxon>
        <taxon>Peptoniphilaceae</taxon>
        <taxon>Finegoldia</taxon>
    </lineage>
</organism>
<dbReference type="RefSeq" id="WP_094209042.1">
    <property type="nucleotide sequence ID" value="NZ_JAHAIK010000015.1"/>
</dbReference>
<accession>A0A233VFI0</accession>
<evidence type="ECO:0000256" key="2">
    <source>
        <dbReference type="ARBA" id="ARBA00023125"/>
    </source>
</evidence>
<dbReference type="Proteomes" id="UP000730862">
    <property type="component" value="Unassembled WGS sequence"/>
</dbReference>
<comment type="caution">
    <text evidence="6">The sequence shown here is derived from an EMBL/GenBank/DDBJ whole genome shotgun (WGS) entry which is preliminary data.</text>
</comment>
<dbReference type="GO" id="GO:0003700">
    <property type="term" value="F:DNA-binding transcription factor activity"/>
    <property type="evidence" value="ECO:0007669"/>
    <property type="project" value="InterPro"/>
</dbReference>
<evidence type="ECO:0000313" key="7">
    <source>
        <dbReference type="Proteomes" id="UP000215546"/>
    </source>
</evidence>
<keyword evidence="1" id="KW-0805">Transcription regulation</keyword>
<dbReference type="PROSITE" id="PS50987">
    <property type="entry name" value="HTH_ARSR_2"/>
    <property type="match status" value="1"/>
</dbReference>
<proteinExistence type="predicted"/>
<evidence type="ECO:0000256" key="1">
    <source>
        <dbReference type="ARBA" id="ARBA00023015"/>
    </source>
</evidence>
<dbReference type="EMBL" id="JAHAIK010000015">
    <property type="protein sequence ID" value="MBS5965226.1"/>
    <property type="molecule type" value="Genomic_DNA"/>
</dbReference>
<gene>
    <name evidence="6" type="ORF">B9N55_08830</name>
    <name evidence="5" type="ORF">KIA07_06145</name>
</gene>
<dbReference type="PANTHER" id="PTHR33154:SF18">
    <property type="entry name" value="ARSENICAL RESISTANCE OPERON REPRESSOR"/>
    <property type="match status" value="1"/>
</dbReference>
<protein>
    <submittedName>
        <fullName evidence="5 6">Transcriptional regulator</fullName>
    </submittedName>
</protein>
<dbReference type="PANTHER" id="PTHR33154">
    <property type="entry name" value="TRANSCRIPTIONAL REGULATOR, ARSR FAMILY"/>
    <property type="match status" value="1"/>
</dbReference>
<dbReference type="SUPFAM" id="SSF46785">
    <property type="entry name" value="Winged helix' DNA-binding domain"/>
    <property type="match status" value="1"/>
</dbReference>
<evidence type="ECO:0000313" key="6">
    <source>
        <dbReference type="EMBL" id="OXZ31176.1"/>
    </source>
</evidence>
<dbReference type="Gene3D" id="1.10.10.10">
    <property type="entry name" value="Winged helix-like DNA-binding domain superfamily/Winged helix DNA-binding domain"/>
    <property type="match status" value="1"/>
</dbReference>
<dbReference type="InterPro" id="IPR036388">
    <property type="entry name" value="WH-like_DNA-bd_sf"/>
</dbReference>
<dbReference type="CDD" id="cd00090">
    <property type="entry name" value="HTH_ARSR"/>
    <property type="match status" value="1"/>
</dbReference>
<dbReference type="NCBIfam" id="NF033788">
    <property type="entry name" value="HTH_metalloreg"/>
    <property type="match status" value="1"/>
</dbReference>
<dbReference type="GO" id="GO:0003677">
    <property type="term" value="F:DNA binding"/>
    <property type="evidence" value="ECO:0007669"/>
    <property type="project" value="UniProtKB-KW"/>
</dbReference>
<keyword evidence="3" id="KW-0804">Transcription</keyword>
<evidence type="ECO:0000313" key="5">
    <source>
        <dbReference type="EMBL" id="MBS5965226.1"/>
    </source>
</evidence>
<dbReference type="SMART" id="SM00418">
    <property type="entry name" value="HTH_ARSR"/>
    <property type="match status" value="1"/>
</dbReference>
<dbReference type="InterPro" id="IPR011991">
    <property type="entry name" value="ArsR-like_HTH"/>
</dbReference>
<reference evidence="6" key="1">
    <citation type="journal article" date="2017" name="J. Clin. Microbiol.">
        <title>Finegoldia magna Isolated from Orthopedic Joint Implant-Associated Infections.</title>
        <authorList>
            <person name="Soderquist B."/>
            <person name="Bjorklund S."/>
            <person name="Hellmark B."/>
            <person name="Jensen A."/>
            <person name="Bruggemann H."/>
        </authorList>
    </citation>
    <scope>NUCLEOTIDE SEQUENCE</scope>
    <source>
        <strain evidence="6">12T273</strain>
    </source>
</reference>
<dbReference type="Pfam" id="PF01022">
    <property type="entry name" value="HTH_5"/>
    <property type="match status" value="1"/>
</dbReference>